<reference evidence="2 3" key="1">
    <citation type="submission" date="2018-11" db="EMBL/GenBank/DDBJ databases">
        <title>The draft genome sequence of Amphritea opalescens ANRC-JH13T.</title>
        <authorList>
            <person name="Fang Z."/>
            <person name="Zhang Y."/>
            <person name="Han X."/>
        </authorList>
    </citation>
    <scope>NUCLEOTIDE SEQUENCE [LARGE SCALE GENOMIC DNA]</scope>
    <source>
        <strain evidence="2 3">ANRC-JH13</strain>
    </source>
</reference>
<comment type="caution">
    <text evidence="2">The sequence shown here is derived from an EMBL/GenBank/DDBJ whole genome shotgun (WGS) entry which is preliminary data.</text>
</comment>
<evidence type="ECO:0000313" key="2">
    <source>
        <dbReference type="EMBL" id="RTE66035.1"/>
    </source>
</evidence>
<dbReference type="PANTHER" id="PTHR30296:SF0">
    <property type="entry name" value="LACTATE UTILIZATION PROTEIN A"/>
    <property type="match status" value="1"/>
</dbReference>
<gene>
    <name evidence="2" type="ORF">EH243_10170</name>
</gene>
<dbReference type="Proteomes" id="UP000283087">
    <property type="component" value="Unassembled WGS sequence"/>
</dbReference>
<organism evidence="2 3">
    <name type="scientific">Amphritea opalescens</name>
    <dbReference type="NCBI Taxonomy" id="2490544"/>
    <lineage>
        <taxon>Bacteria</taxon>
        <taxon>Pseudomonadati</taxon>
        <taxon>Pseudomonadota</taxon>
        <taxon>Gammaproteobacteria</taxon>
        <taxon>Oceanospirillales</taxon>
        <taxon>Oceanospirillaceae</taxon>
        <taxon>Amphritea</taxon>
    </lineage>
</organism>
<dbReference type="RefSeq" id="WP_126158542.1">
    <property type="nucleotide sequence ID" value="NZ_RQXW01000007.1"/>
</dbReference>
<accession>A0A430KRB6</accession>
<dbReference type="AlphaFoldDB" id="A0A430KRB6"/>
<dbReference type="InterPro" id="IPR004017">
    <property type="entry name" value="Cys_rich_dom"/>
</dbReference>
<protein>
    <submittedName>
        <fullName evidence="2">(Fe-S)-binding protein</fullName>
    </submittedName>
</protein>
<feature type="domain" description="Cysteine-rich" evidence="1">
    <location>
        <begin position="10"/>
        <end position="90"/>
    </location>
</feature>
<evidence type="ECO:0000259" key="1">
    <source>
        <dbReference type="Pfam" id="PF02754"/>
    </source>
</evidence>
<proteinExistence type="predicted"/>
<dbReference type="Pfam" id="PF02754">
    <property type="entry name" value="CCG"/>
    <property type="match status" value="2"/>
</dbReference>
<dbReference type="EMBL" id="RQXW01000007">
    <property type="protein sequence ID" value="RTE66035.1"/>
    <property type="molecule type" value="Genomic_DNA"/>
</dbReference>
<sequence length="267" mass="29160">MPNTSSGPRVGLFVTCLADMFRPSVAFATVKLLEQAGCSVEVPERQTCCGQPAFNSGDRKTTAEIARQTIDAFDGYEYIVAPSGSCIGMLHQYPDLFDSADPYFLQAKSLAARSHEITSFLFDVLRSEALEVQLQQLQFDHKVTYHDSCAGLRELGIKQQPRQLLSHVQGVELEEMDEAETCCGFGGTFCVKYPEISNRMVSNKTDNISNTGAHTLLGGDLGCLLNMAGKLKREGKPVEARHIVEVLAGMTDTPAIGEADYNLAQQL</sequence>
<dbReference type="PANTHER" id="PTHR30296">
    <property type="entry name" value="UNCHARACTERIZED PROTEIN YKGE"/>
    <property type="match status" value="1"/>
</dbReference>
<evidence type="ECO:0000313" key="3">
    <source>
        <dbReference type="Proteomes" id="UP000283087"/>
    </source>
</evidence>
<dbReference type="OrthoDB" id="9770306at2"/>
<keyword evidence="3" id="KW-1185">Reference proteome</keyword>
<name>A0A430KRB6_9GAMM</name>
<dbReference type="GO" id="GO:0005829">
    <property type="term" value="C:cytosol"/>
    <property type="evidence" value="ECO:0007669"/>
    <property type="project" value="TreeGrafter"/>
</dbReference>
<dbReference type="GO" id="GO:0016491">
    <property type="term" value="F:oxidoreductase activity"/>
    <property type="evidence" value="ECO:0007669"/>
    <property type="project" value="UniProtKB-ARBA"/>
</dbReference>
<feature type="domain" description="Cysteine-rich" evidence="1">
    <location>
        <begin position="143"/>
        <end position="227"/>
    </location>
</feature>